<keyword evidence="3" id="KW-1185">Reference proteome</keyword>
<reference evidence="2 3" key="1">
    <citation type="submission" date="2018-11" db="EMBL/GenBank/DDBJ databases">
        <authorList>
            <consortium name="Pathogen Informatics"/>
        </authorList>
    </citation>
    <scope>NUCLEOTIDE SEQUENCE [LARGE SCALE GENOMIC DNA]</scope>
</reference>
<evidence type="ECO:0000256" key="1">
    <source>
        <dbReference type="SAM" id="MobiDB-lite"/>
    </source>
</evidence>
<sequence>MSAINSPLARGAISAGGHHRRTNAAPTNLCRRNAKNPLIDGLRLEGSLAIITVRDDNLIVRLKGGASKRERKKKKKKKKKEMT</sequence>
<protein>
    <submittedName>
        <fullName evidence="2 4">Uncharacterized protein</fullName>
    </submittedName>
</protein>
<organism evidence="2">
    <name type="scientific">Heligmosomoides polygyrus</name>
    <name type="common">Parasitic roundworm</name>
    <dbReference type="NCBI Taxonomy" id="6339"/>
    <lineage>
        <taxon>Eukaryota</taxon>
        <taxon>Metazoa</taxon>
        <taxon>Ecdysozoa</taxon>
        <taxon>Nematoda</taxon>
        <taxon>Chromadorea</taxon>
        <taxon>Rhabditida</taxon>
        <taxon>Rhabditina</taxon>
        <taxon>Rhabditomorpha</taxon>
        <taxon>Strongyloidea</taxon>
        <taxon>Heligmosomidae</taxon>
        <taxon>Heligmosomoides</taxon>
    </lineage>
</organism>
<feature type="region of interest" description="Disordered" evidence="1">
    <location>
        <begin position="62"/>
        <end position="83"/>
    </location>
</feature>
<name>A0A3P7Z3L7_HELPZ</name>
<feature type="compositionally biased region" description="Basic residues" evidence="1">
    <location>
        <begin position="69"/>
        <end position="83"/>
    </location>
</feature>
<proteinExistence type="predicted"/>
<dbReference type="AlphaFoldDB" id="A0A3P7Z3L7"/>
<gene>
    <name evidence="2" type="ORF">HPBE_LOCUS8923</name>
</gene>
<evidence type="ECO:0000313" key="3">
    <source>
        <dbReference type="Proteomes" id="UP000050761"/>
    </source>
</evidence>
<dbReference type="EMBL" id="UZAH01026291">
    <property type="protein sequence ID" value="VDO78387.1"/>
    <property type="molecule type" value="Genomic_DNA"/>
</dbReference>
<evidence type="ECO:0000313" key="2">
    <source>
        <dbReference type="EMBL" id="VDO78387.1"/>
    </source>
</evidence>
<dbReference type="Proteomes" id="UP000050761">
    <property type="component" value="Unassembled WGS sequence"/>
</dbReference>
<accession>A0A3P7Z3L7</accession>
<reference evidence="4" key="2">
    <citation type="submission" date="2019-09" db="UniProtKB">
        <authorList>
            <consortium name="WormBaseParasite"/>
        </authorList>
    </citation>
    <scope>IDENTIFICATION</scope>
</reference>
<dbReference type="WBParaSite" id="HPBE_0000892201-mRNA-1">
    <property type="protein sequence ID" value="HPBE_0000892201-mRNA-1"/>
    <property type="gene ID" value="HPBE_0000892201"/>
</dbReference>
<evidence type="ECO:0000313" key="4">
    <source>
        <dbReference type="WBParaSite" id="HPBE_0000892201-mRNA-1"/>
    </source>
</evidence>
<feature type="region of interest" description="Disordered" evidence="1">
    <location>
        <begin position="1"/>
        <end position="29"/>
    </location>
</feature>